<evidence type="ECO:0000256" key="7">
    <source>
        <dbReference type="ARBA" id="ARBA00022786"/>
    </source>
</evidence>
<dbReference type="OrthoDB" id="607498at2759"/>
<dbReference type="PANTHER" id="PTHR33389:SF22">
    <property type="entry name" value="FAMILY PROTEIN, PUTATIVE (DUF2921)-RELATED"/>
    <property type="match status" value="1"/>
</dbReference>
<evidence type="ECO:0000313" key="14">
    <source>
        <dbReference type="EMBL" id="KAJ4836129.1"/>
    </source>
</evidence>
<dbReference type="InterPro" id="IPR057425">
    <property type="entry name" value="DUF2921_N"/>
</dbReference>
<keyword evidence="6 11" id="KW-0812">Transmembrane</keyword>
<dbReference type="Pfam" id="PF25333">
    <property type="entry name" value="DUF2921_N"/>
    <property type="match status" value="3"/>
</dbReference>
<evidence type="ECO:0000259" key="13">
    <source>
        <dbReference type="Pfam" id="PF25333"/>
    </source>
</evidence>
<dbReference type="AlphaFoldDB" id="A0A9Q0JC54"/>
<evidence type="ECO:0000256" key="1">
    <source>
        <dbReference type="ARBA" id="ARBA00000900"/>
    </source>
</evidence>
<comment type="caution">
    <text evidence="14">The sequence shown here is derived from an EMBL/GenBank/DDBJ whole genome shotgun (WGS) entry which is preliminary data.</text>
</comment>
<evidence type="ECO:0000256" key="3">
    <source>
        <dbReference type="ARBA" id="ARBA00004906"/>
    </source>
</evidence>
<evidence type="ECO:0000256" key="11">
    <source>
        <dbReference type="SAM" id="Phobius"/>
    </source>
</evidence>
<evidence type="ECO:0000256" key="2">
    <source>
        <dbReference type="ARBA" id="ARBA00004127"/>
    </source>
</evidence>
<feature type="compositionally biased region" description="Low complexity" evidence="10">
    <location>
        <begin position="9"/>
        <end position="23"/>
    </location>
</feature>
<evidence type="ECO:0000259" key="12">
    <source>
        <dbReference type="Pfam" id="PF11145"/>
    </source>
</evidence>
<dbReference type="Proteomes" id="UP001141552">
    <property type="component" value="Unassembled WGS sequence"/>
</dbReference>
<keyword evidence="15" id="KW-1185">Reference proteome</keyword>
<keyword evidence="5" id="KW-0808">Transferase</keyword>
<protein>
    <recommendedName>
        <fullName evidence="4">RING-type E3 ubiquitin transferase</fullName>
        <ecNumber evidence="4">2.3.2.27</ecNumber>
    </recommendedName>
</protein>
<dbReference type="PANTHER" id="PTHR33389">
    <property type="entry name" value="FAMILY PROTEIN, PUTATIVE (DUF2921)-RELATED"/>
    <property type="match status" value="1"/>
</dbReference>
<feature type="transmembrane region" description="Helical" evidence="11">
    <location>
        <begin position="697"/>
        <end position="724"/>
    </location>
</feature>
<dbReference type="EC" id="2.3.2.27" evidence="4"/>
<organism evidence="14 15">
    <name type="scientific">Turnera subulata</name>
    <dbReference type="NCBI Taxonomy" id="218843"/>
    <lineage>
        <taxon>Eukaryota</taxon>
        <taxon>Viridiplantae</taxon>
        <taxon>Streptophyta</taxon>
        <taxon>Embryophyta</taxon>
        <taxon>Tracheophyta</taxon>
        <taxon>Spermatophyta</taxon>
        <taxon>Magnoliopsida</taxon>
        <taxon>eudicotyledons</taxon>
        <taxon>Gunneridae</taxon>
        <taxon>Pentapetalae</taxon>
        <taxon>rosids</taxon>
        <taxon>fabids</taxon>
        <taxon>Malpighiales</taxon>
        <taxon>Passifloraceae</taxon>
        <taxon>Turnera</taxon>
    </lineage>
</organism>
<feature type="transmembrane region" description="Helical" evidence="11">
    <location>
        <begin position="667"/>
        <end position="685"/>
    </location>
</feature>
<evidence type="ECO:0000256" key="8">
    <source>
        <dbReference type="ARBA" id="ARBA00022989"/>
    </source>
</evidence>
<keyword evidence="8 11" id="KW-1133">Transmembrane helix</keyword>
<evidence type="ECO:0000256" key="9">
    <source>
        <dbReference type="ARBA" id="ARBA00023136"/>
    </source>
</evidence>
<dbReference type="Pfam" id="PF11145">
    <property type="entry name" value="DUF2921"/>
    <property type="match status" value="1"/>
</dbReference>
<keyword evidence="9 11" id="KW-0472">Membrane</keyword>
<dbReference type="InterPro" id="IPR021319">
    <property type="entry name" value="DUF2921"/>
</dbReference>
<dbReference type="EMBL" id="JAKUCV010004224">
    <property type="protein sequence ID" value="KAJ4836129.1"/>
    <property type="molecule type" value="Genomic_DNA"/>
</dbReference>
<gene>
    <name evidence="14" type="ORF">Tsubulata_036727</name>
</gene>
<feature type="domain" description="DUF2921" evidence="13">
    <location>
        <begin position="71"/>
        <end position="251"/>
    </location>
</feature>
<evidence type="ECO:0000256" key="5">
    <source>
        <dbReference type="ARBA" id="ARBA00022679"/>
    </source>
</evidence>
<feature type="domain" description="DUF2921" evidence="13">
    <location>
        <begin position="293"/>
        <end position="454"/>
    </location>
</feature>
<comment type="subcellular location">
    <subcellularLocation>
        <location evidence="2">Endomembrane system</location>
        <topology evidence="2">Multi-pass membrane protein</topology>
    </subcellularLocation>
</comment>
<reference evidence="14" key="2">
    <citation type="journal article" date="2023" name="Plants (Basel)">
        <title>Annotation of the Turnera subulata (Passifloraceae) Draft Genome Reveals the S-Locus Evolved after the Divergence of Turneroideae from Passifloroideae in a Stepwise Manner.</title>
        <authorList>
            <person name="Henning P.M."/>
            <person name="Roalson E.H."/>
            <person name="Mir W."/>
            <person name="McCubbin A.G."/>
            <person name="Shore J.S."/>
        </authorList>
    </citation>
    <scope>NUCLEOTIDE SEQUENCE</scope>
    <source>
        <strain evidence="14">F60SS</strain>
    </source>
</reference>
<feature type="domain" description="DUF2921" evidence="13">
    <location>
        <begin position="479"/>
        <end position="644"/>
    </location>
</feature>
<reference evidence="14" key="1">
    <citation type="submission" date="2022-02" db="EMBL/GenBank/DDBJ databases">
        <authorList>
            <person name="Henning P.M."/>
            <person name="McCubbin A.G."/>
            <person name="Shore J.S."/>
        </authorList>
    </citation>
    <scope>NUCLEOTIDE SEQUENCE</scope>
    <source>
        <strain evidence="14">F60SS</strain>
        <tissue evidence="14">Leaves</tissue>
    </source>
</reference>
<evidence type="ECO:0000256" key="4">
    <source>
        <dbReference type="ARBA" id="ARBA00012483"/>
    </source>
</evidence>
<feature type="region of interest" description="Disordered" evidence="10">
    <location>
        <begin position="1"/>
        <end position="23"/>
    </location>
</feature>
<evidence type="ECO:0000256" key="6">
    <source>
        <dbReference type="ARBA" id="ARBA00022692"/>
    </source>
</evidence>
<dbReference type="GO" id="GO:0012505">
    <property type="term" value="C:endomembrane system"/>
    <property type="evidence" value="ECO:0007669"/>
    <property type="project" value="UniProtKB-SubCell"/>
</dbReference>
<feature type="transmembrane region" description="Helical" evidence="11">
    <location>
        <begin position="907"/>
        <end position="926"/>
    </location>
</feature>
<feature type="domain" description="SWEET-like" evidence="12">
    <location>
        <begin position="658"/>
        <end position="940"/>
    </location>
</feature>
<feature type="transmembrane region" description="Helical" evidence="11">
    <location>
        <begin position="784"/>
        <end position="802"/>
    </location>
</feature>
<keyword evidence="7" id="KW-0833">Ubl conjugation pathway</keyword>
<dbReference type="GO" id="GO:0061630">
    <property type="term" value="F:ubiquitin protein ligase activity"/>
    <property type="evidence" value="ECO:0007669"/>
    <property type="project" value="UniProtKB-EC"/>
</dbReference>
<comment type="catalytic activity">
    <reaction evidence="1">
        <text>S-ubiquitinyl-[E2 ubiquitin-conjugating enzyme]-L-cysteine + [acceptor protein]-L-lysine = [E2 ubiquitin-conjugating enzyme]-L-cysteine + N(6)-ubiquitinyl-[acceptor protein]-L-lysine.</text>
        <dbReference type="EC" id="2.3.2.27"/>
    </reaction>
</comment>
<accession>A0A9Q0JC54</accession>
<comment type="pathway">
    <text evidence="3">Protein modification; protein ubiquitination.</text>
</comment>
<feature type="transmembrane region" description="Helical" evidence="11">
    <location>
        <begin position="744"/>
        <end position="763"/>
    </location>
</feature>
<proteinExistence type="predicted"/>
<evidence type="ECO:0000256" key="10">
    <source>
        <dbReference type="SAM" id="MobiDB-lite"/>
    </source>
</evidence>
<evidence type="ECO:0000313" key="15">
    <source>
        <dbReference type="Proteomes" id="UP001141552"/>
    </source>
</evidence>
<sequence>MMEEDSQTPKSSPGSNNSNNPHLNPFKSPLNLLLLLISLALLLLITPASSAAATTDKTQTLITPTNFLPYYTQHCNHIVPQSPLTPNTNFASLNHDAKPLHIDISYVTGGARILPRRAVGSGSPPVSLSFNPKRNSFSLTQDPNVVHLQASLRLHLPFHSNYTWGRNLRGIRYRPPRIPIRPRVFAFQLYGFWSVRTGELCMVGSGPNDANLGGVSTLDVVLKLNYPVNFSEVGSLISGVLESLGDYFEPVWIMGVPHFGKFNYTLINEGHGNVCAGGNESSGGKDENLTLELHDPNSCLNQFYRYASKLELDYGSGCGSNEVECNPLGEGFGVLPKFMAVQSVRCGHGGGIRALVSFSESGDFVRSPFAYKAFDPNLTLIGEAVWDAEGDRLCMVACRFLNLKDSLANVSVGDCSIRLSLRFPRTLTIRQRSIVVGQISSNKTVNETGYFRKIEFHGPSNMLGALPGLKYEYTVLDRVSKSCAQKKIRKVKGKNYPNGYSSDMRFDILVKNSEGQTAEGYFSPLFVGDRLYDPYGRSNNHSGMQNISYKISFSMTSHFRLGDKLLSKESVEIAAEGVYDKESGVLCMIGCWNGVSPVHNSPIADCDILVNAQFSPLDGKSRVSLKGTIESLREKSDPLYFRQLEMSSNSIYASRAVESIWRMDVEITMVLISNTFACVFVGLQLCHVKKHSDLLPFISFVMLIILTLGHMIPLLLNFEALFMGNRYRPNYFLESGGWLEVNEVAVRVVTMVAFLLQFRLLQLTWSARQTTGRHDSLWPSDKKVLYVSLPFYVGGGLIAWYASHWKTKDAYGNHFLLFGQEVRQQNYGWEELKSYAGLILDGFLLPQIMFNLFSNCEGSILAFPFYFGITLVRLLPHAYDLYRAHSSAWYLDFSYIYANHVQDFYSTAWDIIIPLCGMLFASLIFLQQRYGGRCLLPKRFRKTSGYEKVPVVIGQELQETTH</sequence>
<name>A0A9Q0JC54_9ROSI</name>